<proteinExistence type="predicted"/>
<dbReference type="Proteomes" id="UP000031647">
    <property type="component" value="Chromosome"/>
</dbReference>
<evidence type="ECO:0000313" key="2">
    <source>
        <dbReference type="Proteomes" id="UP000031647"/>
    </source>
</evidence>
<accession>A0A0A6ZQN2</accession>
<dbReference type="PATRIC" id="fig|754093.4.peg.1458"/>
<dbReference type="AlphaFoldDB" id="A0A0A6ZQN2"/>
<protein>
    <submittedName>
        <fullName evidence="1">Transposase</fullName>
    </submittedName>
</protein>
<dbReference type="KEGG" id="sdz:Asd1617_01490"/>
<dbReference type="EMBL" id="CP006736">
    <property type="protein sequence ID" value="AHA64317.1"/>
    <property type="molecule type" value="Genomic_DNA"/>
</dbReference>
<reference evidence="1 2" key="1">
    <citation type="submission" date="2013-09" db="EMBL/GenBank/DDBJ databases">
        <title>Comparative genomics of Sd1617 to representative strains in evaluating its pathogenesis.</title>
        <authorList>
            <person name="Aksomboon Vongsawan A."/>
            <person name="Kapatral V."/>
            <person name="Vaisvil B."/>
            <person name="Serichantalergs O."/>
            <person name="Hale T.L."/>
            <person name="Mason C.J."/>
        </authorList>
    </citation>
    <scope>NUCLEOTIDE SEQUENCE [LARGE SCALE GENOMIC DNA]</scope>
    <source>
        <strain evidence="1 2">1617</strain>
    </source>
</reference>
<dbReference type="HOGENOM" id="CLU_3157760_0_0_6"/>
<organism evidence="1 2">
    <name type="scientific">Shigella dysenteriae 1617</name>
    <dbReference type="NCBI Taxonomy" id="754093"/>
    <lineage>
        <taxon>Bacteria</taxon>
        <taxon>Pseudomonadati</taxon>
        <taxon>Pseudomonadota</taxon>
        <taxon>Gammaproteobacteria</taxon>
        <taxon>Enterobacterales</taxon>
        <taxon>Enterobacteriaceae</taxon>
        <taxon>Shigella</taxon>
    </lineage>
</organism>
<evidence type="ECO:0000313" key="1">
    <source>
        <dbReference type="EMBL" id="AHA64317.1"/>
    </source>
</evidence>
<sequence>MTESSDYESVQVFIGVDVGKDTHHAVAINRSGKRLAPVTLFVPLIMGC</sequence>
<name>A0A0A6ZQN2_SHIDY</name>
<gene>
    <name evidence="1" type="ORF">Asd1617_01490</name>
</gene>